<proteinExistence type="predicted"/>
<dbReference type="PANTHER" id="PTHR43762">
    <property type="entry name" value="L-GULONOLACTONE OXIDASE"/>
    <property type="match status" value="1"/>
</dbReference>
<evidence type="ECO:0000256" key="1">
    <source>
        <dbReference type="ARBA" id="ARBA00022630"/>
    </source>
</evidence>
<keyword evidence="5" id="KW-1185">Reference proteome</keyword>
<dbReference type="Pfam" id="PF01565">
    <property type="entry name" value="FAD_binding_4"/>
    <property type="match status" value="1"/>
</dbReference>
<dbReference type="PROSITE" id="PS51387">
    <property type="entry name" value="FAD_PCMH"/>
    <property type="match status" value="1"/>
</dbReference>
<accession>A0ABW8DB26</accession>
<organism evidence="4 5">
    <name type="scientific">Legionella lytica</name>
    <dbReference type="NCBI Taxonomy" id="96232"/>
    <lineage>
        <taxon>Bacteria</taxon>
        <taxon>Pseudomonadati</taxon>
        <taxon>Pseudomonadota</taxon>
        <taxon>Gammaproteobacteria</taxon>
        <taxon>Legionellales</taxon>
        <taxon>Legionellaceae</taxon>
        <taxon>Legionella</taxon>
    </lineage>
</organism>
<evidence type="ECO:0000256" key="2">
    <source>
        <dbReference type="ARBA" id="ARBA00022827"/>
    </source>
</evidence>
<evidence type="ECO:0000259" key="3">
    <source>
        <dbReference type="PROSITE" id="PS51387"/>
    </source>
</evidence>
<dbReference type="InterPro" id="IPR006094">
    <property type="entry name" value="Oxid_FAD_bind_N"/>
</dbReference>
<dbReference type="SUPFAM" id="SSF55103">
    <property type="entry name" value="FAD-linked oxidases, C-terminal domain"/>
    <property type="match status" value="1"/>
</dbReference>
<dbReference type="PANTHER" id="PTHR43762:SF1">
    <property type="entry name" value="D-ARABINONO-1,4-LACTONE OXIDASE"/>
    <property type="match status" value="1"/>
</dbReference>
<keyword evidence="1" id="KW-0285">Flavoprotein</keyword>
<feature type="domain" description="FAD-binding PCMH-type" evidence="3">
    <location>
        <begin position="7"/>
        <end position="176"/>
    </location>
</feature>
<dbReference type="InterPro" id="IPR036318">
    <property type="entry name" value="FAD-bd_PCMH-like_sf"/>
</dbReference>
<dbReference type="SUPFAM" id="SSF56176">
    <property type="entry name" value="FAD-binding/transporter-associated domain-like"/>
    <property type="match status" value="1"/>
</dbReference>
<name>A0ABW8DB26_9GAMM</name>
<dbReference type="InterPro" id="IPR016166">
    <property type="entry name" value="FAD-bd_PCMH"/>
</dbReference>
<sequence>MNDITLLNPIAVKEILAPKSIDEISQLIKNHPGPISIGGGRFSQGGQIATDNTLFIDMRSLNHILTLDKERLLITVEAGITWRRVQEEIDKYNLSLQIMQSFSSFTVGGSLSVNAHGRYVNEGAIIKSVKSIKIVLADGQIVSASRDENSELFFGILGGYGGLGVIVEATLSLSTNTPLKRVAQKMNIANYKNYFLQNVRHTQDTVFHNADLYPPNFQYINAITWKKTNEPVTIKERLAPISRPSAYQEFLLNWVAESNSGKYFRQHIYNRYENLSPIIEWRNYEASYDVLIIEPTSRAKSTYVLQEYFIPIKNFDLFTKKMIAILKRNQVNVLNISIRHALPDNESYLSWSRTEVFSFVIYYQQGVTETDKGNVKKWTSALIDAALEEGGTYYLPYQIIASKDQFLQAYPNAPDFFRLKSKWDPDYKFRNKLFDQYYTPTSPESAKI</sequence>
<dbReference type="InterPro" id="IPR016164">
    <property type="entry name" value="FAD-linked_Oxase-like_C"/>
</dbReference>
<dbReference type="Proteomes" id="UP001615550">
    <property type="component" value="Unassembled WGS sequence"/>
</dbReference>
<dbReference type="EMBL" id="JBGORX010000005">
    <property type="protein sequence ID" value="MFJ1269372.1"/>
    <property type="molecule type" value="Genomic_DNA"/>
</dbReference>
<reference evidence="4 5" key="1">
    <citation type="submission" date="2024-08" db="EMBL/GenBank/DDBJ databases">
        <title>Draft Genome Sequence of Legionella lytica strain DSB2004, Isolated From a Fire Sprinkler System.</title>
        <authorList>
            <person name="Everhart A.D."/>
            <person name="Kidane D.T."/>
            <person name="Farone A.L."/>
            <person name="Farone M.B."/>
        </authorList>
    </citation>
    <scope>NUCLEOTIDE SEQUENCE [LARGE SCALE GENOMIC DNA]</scope>
    <source>
        <strain evidence="4 5">DSB2004</strain>
    </source>
</reference>
<dbReference type="InterPro" id="IPR010031">
    <property type="entry name" value="FAD_lactone_oxidase-like"/>
</dbReference>
<evidence type="ECO:0000313" key="4">
    <source>
        <dbReference type="EMBL" id="MFJ1269372.1"/>
    </source>
</evidence>
<comment type="caution">
    <text evidence="4">The sequence shown here is derived from an EMBL/GenBank/DDBJ whole genome shotgun (WGS) entry which is preliminary data.</text>
</comment>
<gene>
    <name evidence="4" type="ORF">ACD661_12460</name>
</gene>
<dbReference type="Gene3D" id="3.30.465.10">
    <property type="match status" value="1"/>
</dbReference>
<keyword evidence="2" id="KW-0274">FAD</keyword>
<protein>
    <submittedName>
        <fullName evidence="4">FAD-dependent oxidoreductase</fullName>
    </submittedName>
</protein>
<dbReference type="InterPro" id="IPR016169">
    <property type="entry name" value="FAD-bd_PCMH_sub2"/>
</dbReference>
<dbReference type="RefSeq" id="WP_400188195.1">
    <property type="nucleotide sequence ID" value="NZ_JBGORX010000005.1"/>
</dbReference>
<evidence type="ECO:0000313" key="5">
    <source>
        <dbReference type="Proteomes" id="UP001615550"/>
    </source>
</evidence>